<gene>
    <name evidence="2" type="ORF">EWF95_13190</name>
</gene>
<feature type="domain" description="DUF5615" evidence="1">
    <location>
        <begin position="1"/>
        <end position="63"/>
    </location>
</feature>
<dbReference type="OrthoDB" id="147476at2157"/>
<dbReference type="Proteomes" id="UP000315385">
    <property type="component" value="Unassembled WGS sequence"/>
</dbReference>
<reference evidence="2 3" key="1">
    <citation type="submission" date="2019-02" db="EMBL/GenBank/DDBJ databases">
        <title>Halonotius sp. a new haloqrchaeon isolated from saline water.</title>
        <authorList>
            <person name="Duran-Viseras A."/>
            <person name="Sanchez-Porro C."/>
            <person name="Ventosa A."/>
        </authorList>
    </citation>
    <scope>NUCLEOTIDE SEQUENCE [LARGE SCALE GENOMIC DNA]</scope>
    <source>
        <strain evidence="2 3">F9-27</strain>
    </source>
</reference>
<sequence length="108" mass="11678">MRVLCDQMVKASYVATLESESSHTVARVRDVLEPTATDAAIAAYAAANDWAVLTADDDFFDETVPYGLCYYSDSDPPSPQILAEAINAIDAAYDDPAAVTEWVPDGWV</sequence>
<evidence type="ECO:0000313" key="3">
    <source>
        <dbReference type="Proteomes" id="UP000315385"/>
    </source>
</evidence>
<name>A0A544QL30_9EURY</name>
<proteinExistence type="predicted"/>
<dbReference type="Pfam" id="PF18480">
    <property type="entry name" value="DUF5615"/>
    <property type="match status" value="1"/>
</dbReference>
<keyword evidence="3" id="KW-1185">Reference proteome</keyword>
<dbReference type="RefSeq" id="WP_142444548.1">
    <property type="nucleotide sequence ID" value="NZ_SESI01000004.1"/>
</dbReference>
<protein>
    <recommendedName>
        <fullName evidence="1">DUF5615 domain-containing protein</fullName>
    </recommendedName>
</protein>
<evidence type="ECO:0000313" key="2">
    <source>
        <dbReference type="EMBL" id="TQQ79075.1"/>
    </source>
</evidence>
<dbReference type="EMBL" id="SESI01000004">
    <property type="protein sequence ID" value="TQQ79075.1"/>
    <property type="molecule type" value="Genomic_DNA"/>
</dbReference>
<organism evidence="2 3">
    <name type="scientific">Halonotius roseus</name>
    <dbReference type="NCBI Taxonomy" id="2511997"/>
    <lineage>
        <taxon>Archaea</taxon>
        <taxon>Methanobacteriati</taxon>
        <taxon>Methanobacteriota</taxon>
        <taxon>Stenosarchaea group</taxon>
        <taxon>Halobacteria</taxon>
        <taxon>Halobacteriales</taxon>
        <taxon>Haloferacaceae</taxon>
        <taxon>Halonotius</taxon>
    </lineage>
</organism>
<comment type="caution">
    <text evidence="2">The sequence shown here is derived from an EMBL/GenBank/DDBJ whole genome shotgun (WGS) entry which is preliminary data.</text>
</comment>
<accession>A0A544QL30</accession>
<dbReference type="InterPro" id="IPR041049">
    <property type="entry name" value="DUF5615"/>
</dbReference>
<evidence type="ECO:0000259" key="1">
    <source>
        <dbReference type="Pfam" id="PF18480"/>
    </source>
</evidence>
<dbReference type="AlphaFoldDB" id="A0A544QL30"/>